<protein>
    <submittedName>
        <fullName evidence="2">YoaK family protein</fullName>
    </submittedName>
</protein>
<keyword evidence="1" id="KW-0812">Transmembrane</keyword>
<dbReference type="PANTHER" id="PTHR37314:SF4">
    <property type="entry name" value="UPF0700 TRANSMEMBRANE PROTEIN YOAK"/>
    <property type="match status" value="1"/>
</dbReference>
<dbReference type="PANTHER" id="PTHR37314">
    <property type="entry name" value="SLR0142 PROTEIN"/>
    <property type="match status" value="1"/>
</dbReference>
<evidence type="ECO:0000313" key="2">
    <source>
        <dbReference type="EMBL" id="MFC7387897.1"/>
    </source>
</evidence>
<proteinExistence type="predicted"/>
<feature type="transmembrane region" description="Helical" evidence="1">
    <location>
        <begin position="12"/>
        <end position="35"/>
    </location>
</feature>
<feature type="transmembrane region" description="Helical" evidence="1">
    <location>
        <begin position="124"/>
        <end position="143"/>
    </location>
</feature>
<keyword evidence="3" id="KW-1185">Reference proteome</keyword>
<feature type="transmembrane region" description="Helical" evidence="1">
    <location>
        <begin position="47"/>
        <end position="73"/>
    </location>
</feature>
<gene>
    <name evidence="2" type="ORF">ACFQSB_37205</name>
</gene>
<accession>A0ABW2PFM6</accession>
<feature type="transmembrane region" description="Helical" evidence="1">
    <location>
        <begin position="93"/>
        <end position="118"/>
    </location>
</feature>
<evidence type="ECO:0000313" key="3">
    <source>
        <dbReference type="Proteomes" id="UP001596496"/>
    </source>
</evidence>
<organism evidence="2 3">
    <name type="scientific">Sphaerisporangium rhizosphaerae</name>
    <dbReference type="NCBI Taxonomy" id="2269375"/>
    <lineage>
        <taxon>Bacteria</taxon>
        <taxon>Bacillati</taxon>
        <taxon>Actinomycetota</taxon>
        <taxon>Actinomycetes</taxon>
        <taxon>Streptosporangiales</taxon>
        <taxon>Streptosporangiaceae</taxon>
        <taxon>Sphaerisporangium</taxon>
    </lineage>
</organism>
<dbReference type="PROSITE" id="PS51257">
    <property type="entry name" value="PROKAR_LIPOPROTEIN"/>
    <property type="match status" value="1"/>
</dbReference>
<keyword evidence="1" id="KW-1133">Transmembrane helix</keyword>
<dbReference type="EMBL" id="JBHTCG010000046">
    <property type="protein sequence ID" value="MFC7387897.1"/>
    <property type="molecule type" value="Genomic_DNA"/>
</dbReference>
<name>A0ABW2PFM6_9ACTN</name>
<comment type="caution">
    <text evidence="2">The sequence shown here is derived from an EMBL/GenBank/DDBJ whole genome shotgun (WGS) entry which is preliminary data.</text>
</comment>
<keyword evidence="1" id="KW-0472">Membrane</keyword>
<feature type="transmembrane region" description="Helical" evidence="1">
    <location>
        <begin position="178"/>
        <end position="195"/>
    </location>
</feature>
<dbReference type="Proteomes" id="UP001596496">
    <property type="component" value="Unassembled WGS sequence"/>
</dbReference>
<sequence length="231" mass="23249">MRRRTRDGGCDPLPVALGLLTVLSGCVDAVAFLALGRVFTANMTGNVVILGFAAAGAPGFSASRSLVSLLAFLAGAVAGGRIHRHARSRRSRIVITLAAEAALAGLAAGASAVLGLSAEGHRSVVIALVAAGMGLQNAIVRVLGVPDMTTTVVTRTLTGLAAESFLAGGTDPRALRRAVSVLAIFCGACAGAVLLRHLHPGWILLAVAAGVVLIAAGYALHPASRRDGPAR</sequence>
<dbReference type="RefSeq" id="WP_380831816.1">
    <property type="nucleotide sequence ID" value="NZ_JBHTCG010000046.1"/>
</dbReference>
<reference evidence="3" key="1">
    <citation type="journal article" date="2019" name="Int. J. Syst. Evol. Microbiol.">
        <title>The Global Catalogue of Microorganisms (GCM) 10K type strain sequencing project: providing services to taxonomists for standard genome sequencing and annotation.</title>
        <authorList>
            <consortium name="The Broad Institute Genomics Platform"/>
            <consortium name="The Broad Institute Genome Sequencing Center for Infectious Disease"/>
            <person name="Wu L."/>
            <person name="Ma J."/>
        </authorList>
    </citation>
    <scope>NUCLEOTIDE SEQUENCE [LARGE SCALE GENOMIC DNA]</scope>
    <source>
        <strain evidence="3">CECT 7649</strain>
    </source>
</reference>
<dbReference type="InterPro" id="IPR010699">
    <property type="entry name" value="DUF1275"/>
</dbReference>
<evidence type="ECO:0000256" key="1">
    <source>
        <dbReference type="SAM" id="Phobius"/>
    </source>
</evidence>
<feature type="transmembrane region" description="Helical" evidence="1">
    <location>
        <begin position="201"/>
        <end position="221"/>
    </location>
</feature>
<dbReference type="Pfam" id="PF06912">
    <property type="entry name" value="DUF1275"/>
    <property type="match status" value="1"/>
</dbReference>